<dbReference type="RefSeq" id="WP_183831699.1">
    <property type="nucleotide sequence ID" value="NZ_JACHEU010000002.1"/>
</dbReference>
<evidence type="ECO:0000313" key="1">
    <source>
        <dbReference type="EMBL" id="MBB6013494.1"/>
    </source>
</evidence>
<evidence type="ECO:0000313" key="2">
    <source>
        <dbReference type="Proteomes" id="UP000533306"/>
    </source>
</evidence>
<accession>A0A7W9S4A2</accession>
<name>A0A7W9S4A2_9HYPH</name>
<reference evidence="1 2" key="1">
    <citation type="submission" date="2020-08" db="EMBL/GenBank/DDBJ databases">
        <title>Genomic Encyclopedia of Type Strains, Phase IV (KMG-IV): sequencing the most valuable type-strain genomes for metagenomic binning, comparative biology and taxonomic classification.</title>
        <authorList>
            <person name="Goeker M."/>
        </authorList>
    </citation>
    <scope>NUCLEOTIDE SEQUENCE [LARGE SCALE GENOMIC DNA]</scope>
    <source>
        <strain evidence="1 2">DSM 11099</strain>
    </source>
</reference>
<dbReference type="AlphaFoldDB" id="A0A7W9S4A2"/>
<keyword evidence="2" id="KW-1185">Reference proteome</keyword>
<comment type="caution">
    <text evidence="1">The sequence shown here is derived from an EMBL/GenBank/DDBJ whole genome shotgun (WGS) entry which is preliminary data.</text>
</comment>
<evidence type="ECO:0008006" key="3">
    <source>
        <dbReference type="Google" id="ProtNLM"/>
    </source>
</evidence>
<dbReference type="NCBIfam" id="TIGR01560">
    <property type="entry name" value="put_DNA_pack"/>
    <property type="match status" value="1"/>
</dbReference>
<proteinExistence type="predicted"/>
<dbReference type="Pfam" id="PF05135">
    <property type="entry name" value="Phage_connect_1"/>
    <property type="match status" value="1"/>
</dbReference>
<sequence>MVQLVDLAETKATLRIFHDDDDSVLTMFIEAASEAVIAYLKAGASIFVDGSGNIDPSKVPQRVKWATIFLVGNMNENRDADLDGVYELGYLPKPVISLLYQLRDPALA</sequence>
<dbReference type="Gene3D" id="1.10.3230.30">
    <property type="entry name" value="Phage gp6-like head-tail connector protein"/>
    <property type="match status" value="1"/>
</dbReference>
<protein>
    <recommendedName>
        <fullName evidence="3">Phage gp6-like head-tail connector protein</fullName>
    </recommendedName>
</protein>
<dbReference type="Proteomes" id="UP000533306">
    <property type="component" value="Unassembled WGS sequence"/>
</dbReference>
<dbReference type="EMBL" id="JACHEU010000002">
    <property type="protein sequence ID" value="MBB6013494.1"/>
    <property type="molecule type" value="Genomic_DNA"/>
</dbReference>
<organism evidence="1 2">
    <name type="scientific">Aquamicrobium lusatiense</name>
    <dbReference type="NCBI Taxonomy" id="89772"/>
    <lineage>
        <taxon>Bacteria</taxon>
        <taxon>Pseudomonadati</taxon>
        <taxon>Pseudomonadota</taxon>
        <taxon>Alphaproteobacteria</taxon>
        <taxon>Hyphomicrobiales</taxon>
        <taxon>Phyllobacteriaceae</taxon>
        <taxon>Aquamicrobium</taxon>
    </lineage>
</organism>
<dbReference type="CDD" id="cd08054">
    <property type="entry name" value="gp6"/>
    <property type="match status" value="1"/>
</dbReference>
<dbReference type="InterPro" id="IPR021146">
    <property type="entry name" value="Phage_gp6-like_head-tail"/>
</dbReference>
<dbReference type="InterPro" id="IPR006450">
    <property type="entry name" value="Phage_HK97_gp6-like"/>
</dbReference>
<gene>
    <name evidence="1" type="ORF">HNR59_002883</name>
</gene>